<gene>
    <name evidence="1" type="ORF">DLM78_05725</name>
</gene>
<organism evidence="1 2">
    <name type="scientific">Leptospira stimsonii</name>
    <dbReference type="NCBI Taxonomy" id="2202203"/>
    <lineage>
        <taxon>Bacteria</taxon>
        <taxon>Pseudomonadati</taxon>
        <taxon>Spirochaetota</taxon>
        <taxon>Spirochaetia</taxon>
        <taxon>Leptospirales</taxon>
        <taxon>Leptospiraceae</taxon>
        <taxon>Leptospira</taxon>
    </lineage>
</organism>
<dbReference type="AlphaFoldDB" id="A0A8B3CX09"/>
<dbReference type="Proteomes" id="UP000266669">
    <property type="component" value="Unassembled WGS sequence"/>
</dbReference>
<accession>A0A8B3CX09</accession>
<evidence type="ECO:0000313" key="2">
    <source>
        <dbReference type="Proteomes" id="UP000266669"/>
    </source>
</evidence>
<sequence length="80" mass="9443">MKKFFIRNPFLNQIRNIDFAKVYMELLTLVKIKNGQLKFQKKEGIKKPGRTGFSLKSKARSKEFYFNSDKITSSFLLFLS</sequence>
<name>A0A8B3CX09_9LEPT</name>
<reference evidence="2" key="1">
    <citation type="submission" date="2018-05" db="EMBL/GenBank/DDBJ databases">
        <title>Leptospira yasudae sp. nov. and Leptospira stimsonii sp. nov., two pathogenic species of the genus Leptospira isolated from environmental sources.</title>
        <authorList>
            <person name="Casanovas-Massana A."/>
            <person name="Hamond C."/>
            <person name="Santos L.A."/>
            <person name="Hacker K.P."/>
            <person name="Balassiano I."/>
            <person name="Medeiros M.A."/>
            <person name="Reis M.G."/>
            <person name="Ko A.I."/>
            <person name="Wunder E.A."/>
        </authorList>
    </citation>
    <scope>NUCLEOTIDE SEQUENCE [LARGE SCALE GENOMIC DNA]</scope>
    <source>
        <strain evidence="2">AMB6-RJ</strain>
    </source>
</reference>
<protein>
    <submittedName>
        <fullName evidence="1">Uncharacterized protein</fullName>
    </submittedName>
</protein>
<dbReference type="EMBL" id="QHCS01000001">
    <property type="protein sequence ID" value="RHX88440.1"/>
    <property type="molecule type" value="Genomic_DNA"/>
</dbReference>
<proteinExistence type="predicted"/>
<evidence type="ECO:0000313" key="1">
    <source>
        <dbReference type="EMBL" id="RHX88440.1"/>
    </source>
</evidence>
<comment type="caution">
    <text evidence="1">The sequence shown here is derived from an EMBL/GenBank/DDBJ whole genome shotgun (WGS) entry which is preliminary data.</text>
</comment>